<keyword evidence="3" id="KW-1185">Reference proteome</keyword>
<sequence length="534" mass="61508">MKYLAMLPVCLLSVVTYAQKQSTKFTFKLGDEYELPRKTEDLAFFGNQKDGIVNLSLKDDELYITRFDAQSLHKTAEQKIELPEATKNFTSELVVNFNDDNYYWMHSDWDKSSETEMLYYDKIDVTAGKIKDANHKLFQATRMAGTLVGNGLYSAKVVGKYRYNYNAERSKLLISYRLYPEQKSDKKNFDKIGLQVFDDKMNKLWGGEFTMPYTEAIMDNSDFSLDAKGNAYMLAKVYDSDSRRERDKETGNPAYHYEVLKFTKESKKIISAKINLGDNYIREATLIESSLNEMIVACTYSKKSKGNGTDGIFLASLNQEGILAKYREGYYEFPGEELQKFESSRTKRKIENKEDFELPNLRVRNVIVEKDGSVFFACEEYKLVVSTSNFNGSIRTTYTYYYEDIYAAKIDAAGKFLWMRKIPKKQRGTAGTGTMSFKLISDETGYYFLYLDNIHNMNLAEDETPKYHIDGAGGQVIVSKITSDGTTTKELLFDTRDEDIMIYPTNFYKINGNQFIGRARIKKKLFQPVLITSK</sequence>
<evidence type="ECO:0000313" key="2">
    <source>
        <dbReference type="EMBL" id="MBG9378092.1"/>
    </source>
</evidence>
<evidence type="ECO:0000256" key="1">
    <source>
        <dbReference type="SAM" id="SignalP"/>
    </source>
</evidence>
<dbReference type="AlphaFoldDB" id="A0A931GZ90"/>
<evidence type="ECO:0000313" key="3">
    <source>
        <dbReference type="Proteomes" id="UP000628448"/>
    </source>
</evidence>
<dbReference type="RefSeq" id="WP_196992150.1">
    <property type="nucleotide sequence ID" value="NZ_JADWYR010000002.1"/>
</dbReference>
<keyword evidence="1" id="KW-0732">Signal</keyword>
<dbReference type="EMBL" id="JADWYR010000002">
    <property type="protein sequence ID" value="MBG9378092.1"/>
    <property type="molecule type" value="Genomic_DNA"/>
</dbReference>
<dbReference type="Proteomes" id="UP000628448">
    <property type="component" value="Unassembled WGS sequence"/>
</dbReference>
<gene>
    <name evidence="2" type="ORF">I5907_17780</name>
</gene>
<name>A0A931GZ90_9BACT</name>
<reference evidence="2" key="1">
    <citation type="submission" date="2020-11" db="EMBL/GenBank/DDBJ databases">
        <title>Bacterial whole genome sequence for Panacibacter sp. DH6.</title>
        <authorList>
            <person name="Le V."/>
            <person name="Ko S."/>
            <person name="Ahn C.-Y."/>
            <person name="Oh H.-M."/>
        </authorList>
    </citation>
    <scope>NUCLEOTIDE SEQUENCE</scope>
    <source>
        <strain evidence="2">DH6</strain>
    </source>
</reference>
<feature type="chain" id="PRO_5037840274" evidence="1">
    <location>
        <begin position="19"/>
        <end position="534"/>
    </location>
</feature>
<comment type="caution">
    <text evidence="2">The sequence shown here is derived from an EMBL/GenBank/DDBJ whole genome shotgun (WGS) entry which is preliminary data.</text>
</comment>
<organism evidence="2 3">
    <name type="scientific">Panacibacter microcysteis</name>
    <dbReference type="NCBI Taxonomy" id="2793269"/>
    <lineage>
        <taxon>Bacteria</taxon>
        <taxon>Pseudomonadati</taxon>
        <taxon>Bacteroidota</taxon>
        <taxon>Chitinophagia</taxon>
        <taxon>Chitinophagales</taxon>
        <taxon>Chitinophagaceae</taxon>
        <taxon>Panacibacter</taxon>
    </lineage>
</organism>
<accession>A0A931GZ90</accession>
<protein>
    <submittedName>
        <fullName evidence="2">Uncharacterized protein</fullName>
    </submittedName>
</protein>
<proteinExistence type="predicted"/>
<feature type="signal peptide" evidence="1">
    <location>
        <begin position="1"/>
        <end position="18"/>
    </location>
</feature>